<dbReference type="PANTHER" id="PTHR11851:SF49">
    <property type="entry name" value="MITOCHONDRIAL-PROCESSING PEPTIDASE SUBUNIT ALPHA"/>
    <property type="match status" value="1"/>
</dbReference>
<feature type="domain" description="Peptidase M16 C-terminal" evidence="5">
    <location>
        <begin position="680"/>
        <end position="855"/>
    </location>
</feature>
<feature type="domain" description="Peptidase M16 N-terminal" evidence="4">
    <location>
        <begin position="51"/>
        <end position="173"/>
    </location>
</feature>
<dbReference type="GO" id="GO:0046872">
    <property type="term" value="F:metal ion binding"/>
    <property type="evidence" value="ECO:0007669"/>
    <property type="project" value="InterPro"/>
</dbReference>
<keyword evidence="2" id="KW-0378">Hydrolase</keyword>
<feature type="domain" description="Peptidase M16 N-terminal" evidence="4">
    <location>
        <begin position="529"/>
        <end position="639"/>
    </location>
</feature>
<keyword evidence="2" id="KW-0482">Metalloprotease</keyword>
<dbReference type="InterPro" id="IPR007863">
    <property type="entry name" value="Peptidase_M16_C"/>
</dbReference>
<sequence length="947" mass="101697">MNRTLLALGAATIALAVPAFAQTQKPVPVAQLVKEVNIPFEQFTLDNGLRVFVVTDRKAPVVGVTMWYDVGSKQEPKGKTGFAHLFEHLMFGGSENVPNFDAPLTEAGSTQTNGSTWYDRTNYVETVPTGALERALYMESDRMGWLLGAVTQEKLDAQRGVVQNEKRQGDNQPFGLVEYAQSEALFPEGHPYRHSTIGSMADLDAASLEDVKNWFRQHYGPNNAILALAGDIDAKTARPLVEKYFGKIARGPEAATVTAPVPTLPERVEEVMKDRVATTRHYRNWVVPGLNHPDAVPLQVGLSVLGGLASSRLDNALVRDEETAVAVTAYLLPFEQISLVNVQADVRPGVDPAIVSKRLDELIAELIAKGPTADEVSRVATQQVAGEIAQLESVNGFGSKAATLAEGELYSDDPEFYKKRLARFASVTPAEVQAAMKKWLTRPAYALTVEPGERAAYEEAAAGKAGTRRPAYFRPPSDLPALMAPPMQAAPRAITQIPAVEEPGEVRFPTVAQAKLSNGITVRYAQQTAVPMTRATLTFDAGTAADPASALGTQQLMLAVMDEGTRNLNAVQLAEAKERLGAAIELGASEDRTFAAMTALTPNLAPTVALLADVVRNPAFAPAEVERLRNKQLAQIAAELQNPGGLASRTMPPLLFGPASPYGRPASGLGDAATVAKLGPAELAAFHGAWIRPDKAELFIVSDKPLAEILPAFEQAFGAWRASGTAGTKAFPGNLPAAKERIVLVDRPDSPQSVIYAAQLTGLDPKGDLLPMSTANTVLGDDFLSRINMDLRETKAWSYGARARFDRREHAVPYVISTSVQANRTGDSVLALKQQVAEFTGAKPMTAEEFNRAVQGNLRQLPIQFETGAAVLGGMQANALYDRPDDYYNGLAGKYRAMTQAPLQNAINRAIKPGAFTWVVVGDAKTVRAQLDKTGLPVEVVAATPAE</sequence>
<dbReference type="InterPro" id="IPR011765">
    <property type="entry name" value="Pept_M16_N"/>
</dbReference>
<dbReference type="Pfam" id="PF00675">
    <property type="entry name" value="Peptidase_M16"/>
    <property type="match status" value="2"/>
</dbReference>
<dbReference type="InterPro" id="IPR050361">
    <property type="entry name" value="MPP/UQCRC_Complex"/>
</dbReference>
<evidence type="ECO:0000313" key="7">
    <source>
        <dbReference type="Proteomes" id="UP000266693"/>
    </source>
</evidence>
<feature type="chain" id="PRO_5017472462" evidence="3">
    <location>
        <begin position="22"/>
        <end position="947"/>
    </location>
</feature>
<name>A0A396RYJ6_9SPHN</name>
<dbReference type="InterPro" id="IPR011249">
    <property type="entry name" value="Metalloenz_LuxS/M16"/>
</dbReference>
<feature type="signal peptide" evidence="3">
    <location>
        <begin position="1"/>
        <end position="21"/>
    </location>
</feature>
<dbReference type="PANTHER" id="PTHR11851">
    <property type="entry name" value="METALLOPROTEASE"/>
    <property type="match status" value="1"/>
</dbReference>
<evidence type="ECO:0000259" key="5">
    <source>
        <dbReference type="Pfam" id="PF05193"/>
    </source>
</evidence>
<keyword evidence="7" id="KW-1185">Reference proteome</keyword>
<dbReference type="Gene3D" id="3.30.830.10">
    <property type="entry name" value="Metalloenzyme, LuxS/M16 peptidase-like"/>
    <property type="match status" value="4"/>
</dbReference>
<feature type="domain" description="Peptidase M16 C-terminal" evidence="5">
    <location>
        <begin position="207"/>
        <end position="382"/>
    </location>
</feature>
<comment type="similarity">
    <text evidence="1">Belongs to the peptidase M16 family.</text>
</comment>
<organism evidence="6 7">
    <name type="scientific">Sphingomonas gilva</name>
    <dbReference type="NCBI Taxonomy" id="2305907"/>
    <lineage>
        <taxon>Bacteria</taxon>
        <taxon>Pseudomonadati</taxon>
        <taxon>Pseudomonadota</taxon>
        <taxon>Alphaproteobacteria</taxon>
        <taxon>Sphingomonadales</taxon>
        <taxon>Sphingomonadaceae</taxon>
        <taxon>Sphingomonas</taxon>
    </lineage>
</organism>
<dbReference type="OrthoDB" id="9811314at2"/>
<keyword evidence="3" id="KW-0732">Signal</keyword>
<evidence type="ECO:0000256" key="1">
    <source>
        <dbReference type="ARBA" id="ARBA00007261"/>
    </source>
</evidence>
<proteinExistence type="inferred from homology"/>
<evidence type="ECO:0000313" key="6">
    <source>
        <dbReference type="EMBL" id="RHW18801.1"/>
    </source>
</evidence>
<accession>A0A396RYJ6</accession>
<comment type="caution">
    <text evidence="6">The sequence shown here is derived from an EMBL/GenBank/DDBJ whole genome shotgun (WGS) entry which is preliminary data.</text>
</comment>
<dbReference type="SUPFAM" id="SSF63411">
    <property type="entry name" value="LuxS/MPP-like metallohydrolase"/>
    <property type="match status" value="4"/>
</dbReference>
<dbReference type="Pfam" id="PF05193">
    <property type="entry name" value="Peptidase_M16_C"/>
    <property type="match status" value="2"/>
</dbReference>
<dbReference type="RefSeq" id="WP_118862309.1">
    <property type="nucleotide sequence ID" value="NZ_QWLV01000001.1"/>
</dbReference>
<protein>
    <submittedName>
        <fullName evidence="6">Insulinase family protein</fullName>
    </submittedName>
</protein>
<dbReference type="AlphaFoldDB" id="A0A396RYJ6"/>
<evidence type="ECO:0000256" key="3">
    <source>
        <dbReference type="SAM" id="SignalP"/>
    </source>
</evidence>
<keyword evidence="2" id="KW-0645">Protease</keyword>
<evidence type="ECO:0000259" key="4">
    <source>
        <dbReference type="Pfam" id="PF00675"/>
    </source>
</evidence>
<gene>
    <name evidence="6" type="ORF">D1610_01190</name>
</gene>
<dbReference type="EMBL" id="QWLV01000001">
    <property type="protein sequence ID" value="RHW18801.1"/>
    <property type="molecule type" value="Genomic_DNA"/>
</dbReference>
<dbReference type="Proteomes" id="UP000266693">
    <property type="component" value="Unassembled WGS sequence"/>
</dbReference>
<reference evidence="6 7" key="1">
    <citation type="submission" date="2018-08" db="EMBL/GenBank/DDBJ databases">
        <title>The multiple taxonomic identification of Sphingomonas gilva.</title>
        <authorList>
            <person name="Zhu D."/>
            <person name="Zheng S."/>
        </authorList>
    </citation>
    <scope>NUCLEOTIDE SEQUENCE [LARGE SCALE GENOMIC DNA]</scope>
    <source>
        <strain evidence="6 7">ZDH117</strain>
    </source>
</reference>
<evidence type="ECO:0000256" key="2">
    <source>
        <dbReference type="ARBA" id="ARBA00023049"/>
    </source>
</evidence>